<organism evidence="1 2">
    <name type="scientific">Lophiotrema nucula</name>
    <dbReference type="NCBI Taxonomy" id="690887"/>
    <lineage>
        <taxon>Eukaryota</taxon>
        <taxon>Fungi</taxon>
        <taxon>Dikarya</taxon>
        <taxon>Ascomycota</taxon>
        <taxon>Pezizomycotina</taxon>
        <taxon>Dothideomycetes</taxon>
        <taxon>Pleosporomycetidae</taxon>
        <taxon>Pleosporales</taxon>
        <taxon>Lophiotremataceae</taxon>
        <taxon>Lophiotrema</taxon>
    </lineage>
</organism>
<reference evidence="1" key="1">
    <citation type="journal article" date="2020" name="Stud. Mycol.">
        <title>101 Dothideomycetes genomes: a test case for predicting lifestyles and emergence of pathogens.</title>
        <authorList>
            <person name="Haridas S."/>
            <person name="Albert R."/>
            <person name="Binder M."/>
            <person name="Bloem J."/>
            <person name="Labutti K."/>
            <person name="Salamov A."/>
            <person name="Andreopoulos B."/>
            <person name="Baker S."/>
            <person name="Barry K."/>
            <person name="Bills G."/>
            <person name="Bluhm B."/>
            <person name="Cannon C."/>
            <person name="Castanera R."/>
            <person name="Culley D."/>
            <person name="Daum C."/>
            <person name="Ezra D."/>
            <person name="Gonzalez J."/>
            <person name="Henrissat B."/>
            <person name="Kuo A."/>
            <person name="Liang C."/>
            <person name="Lipzen A."/>
            <person name="Lutzoni F."/>
            <person name="Magnuson J."/>
            <person name="Mondo S."/>
            <person name="Nolan M."/>
            <person name="Ohm R."/>
            <person name="Pangilinan J."/>
            <person name="Park H.-J."/>
            <person name="Ramirez L."/>
            <person name="Alfaro M."/>
            <person name="Sun H."/>
            <person name="Tritt A."/>
            <person name="Yoshinaga Y."/>
            <person name="Zwiers L.-H."/>
            <person name="Turgeon B."/>
            <person name="Goodwin S."/>
            <person name="Spatafora J."/>
            <person name="Crous P."/>
            <person name="Grigoriev I."/>
        </authorList>
    </citation>
    <scope>NUCLEOTIDE SEQUENCE</scope>
    <source>
        <strain evidence="1">CBS 627.86</strain>
    </source>
</reference>
<evidence type="ECO:0000313" key="1">
    <source>
        <dbReference type="EMBL" id="KAF2105903.1"/>
    </source>
</evidence>
<dbReference type="EMBL" id="ML977369">
    <property type="protein sequence ID" value="KAF2105903.1"/>
    <property type="molecule type" value="Genomic_DNA"/>
</dbReference>
<proteinExistence type="predicted"/>
<keyword evidence="2" id="KW-1185">Reference proteome</keyword>
<gene>
    <name evidence="1" type="ORF">BDV96DRAFT_607823</name>
</gene>
<dbReference type="AlphaFoldDB" id="A0A6A5YG36"/>
<name>A0A6A5YG36_9PLEO</name>
<protein>
    <submittedName>
        <fullName evidence="1">Uncharacterized protein</fullName>
    </submittedName>
</protein>
<accession>A0A6A5YG36</accession>
<evidence type="ECO:0000313" key="2">
    <source>
        <dbReference type="Proteomes" id="UP000799770"/>
    </source>
</evidence>
<dbReference type="Proteomes" id="UP000799770">
    <property type="component" value="Unassembled WGS sequence"/>
</dbReference>
<sequence>MATEARSQSFTATQVVDHYGRVSSQKRSNAEVPSAADDVNASCVVSEPYASTTDNEASNNISVSLTRANVKYHAAFTPDDRKTHKMDNVQQAAQELGIDLPSLCWENGHHRLNEWLQEQCTQRYVYIDLKMTKKEE</sequence>